<protein>
    <recommendedName>
        <fullName evidence="3">PPE family domain-containing protein</fullName>
    </recommendedName>
</protein>
<dbReference type="OrthoDB" id="4509678at2"/>
<proteinExistence type="predicted"/>
<dbReference type="AlphaFoldDB" id="A0A1X1YII2"/>
<evidence type="ECO:0000313" key="2">
    <source>
        <dbReference type="Proteomes" id="UP000193866"/>
    </source>
</evidence>
<comment type="caution">
    <text evidence="1">The sequence shown here is derived from an EMBL/GenBank/DDBJ whole genome shotgun (WGS) entry which is preliminary data.</text>
</comment>
<dbReference type="STRING" id="1108812.AWC16_12335"/>
<keyword evidence="2" id="KW-1185">Reference proteome</keyword>
<gene>
    <name evidence="1" type="ORF">AWC16_12335</name>
</gene>
<organism evidence="1 2">
    <name type="scientific">Mycolicibacter longobardus</name>
    <dbReference type="NCBI Taxonomy" id="1108812"/>
    <lineage>
        <taxon>Bacteria</taxon>
        <taxon>Bacillati</taxon>
        <taxon>Actinomycetota</taxon>
        <taxon>Actinomycetes</taxon>
        <taxon>Mycobacteriales</taxon>
        <taxon>Mycobacteriaceae</taxon>
        <taxon>Mycolicibacter</taxon>
    </lineage>
</organism>
<evidence type="ECO:0000313" key="1">
    <source>
        <dbReference type="EMBL" id="ORW10864.1"/>
    </source>
</evidence>
<dbReference type="EMBL" id="LQPG01000019">
    <property type="protein sequence ID" value="ORW10864.1"/>
    <property type="molecule type" value="Genomic_DNA"/>
</dbReference>
<sequence length="118" mass="12364">MTFPTLTQIEDANWDYLASSAATWTNLANTWEAAFTEVRDASVRPGGTPWSGGGAQAFQHRAAADVVVVHGPADMLRTAAAIATRGAQAQQSNKGLVLSASMTPNARTFAKPTTQATS</sequence>
<dbReference type="Proteomes" id="UP000193866">
    <property type="component" value="Unassembled WGS sequence"/>
</dbReference>
<dbReference type="RefSeq" id="WP_085264792.1">
    <property type="nucleotide sequence ID" value="NZ_JACKVG010000013.1"/>
</dbReference>
<reference evidence="1 2" key="1">
    <citation type="submission" date="2016-01" db="EMBL/GenBank/DDBJ databases">
        <title>The new phylogeny of the genus Mycobacterium.</title>
        <authorList>
            <person name="Tarcisio F."/>
            <person name="Conor M."/>
            <person name="Antonella G."/>
            <person name="Elisabetta G."/>
            <person name="Giulia F.S."/>
            <person name="Sara T."/>
            <person name="Anna F."/>
            <person name="Clotilde B."/>
            <person name="Roberto B."/>
            <person name="Veronica D.S."/>
            <person name="Fabio R."/>
            <person name="Monica P."/>
            <person name="Olivier J."/>
            <person name="Enrico T."/>
            <person name="Nicola S."/>
        </authorList>
    </citation>
    <scope>NUCLEOTIDE SEQUENCE [LARGE SCALE GENOMIC DNA]</scope>
    <source>
        <strain evidence="1 2">DSM 45394</strain>
    </source>
</reference>
<name>A0A1X1YII2_9MYCO</name>
<accession>A0A1X1YII2</accession>
<evidence type="ECO:0008006" key="3">
    <source>
        <dbReference type="Google" id="ProtNLM"/>
    </source>
</evidence>